<dbReference type="EMBL" id="CP042392">
    <property type="protein sequence ID" value="QEA52210.1"/>
    <property type="molecule type" value="Genomic_DNA"/>
</dbReference>
<keyword evidence="2" id="KW-1133">Transmembrane helix</keyword>
<proteinExistence type="predicted"/>
<feature type="compositionally biased region" description="Polar residues" evidence="1">
    <location>
        <begin position="22"/>
        <end position="43"/>
    </location>
</feature>
<reference evidence="3 4" key="1">
    <citation type="submission" date="2019-06" db="EMBL/GenBank/DDBJ databases">
        <title>Genome analyses of bacteria isolated from kimchi.</title>
        <authorList>
            <person name="Lee S."/>
            <person name="Ahn S."/>
            <person name="Roh S."/>
        </authorList>
    </citation>
    <scope>NUCLEOTIDE SEQUENCE [LARGE SCALE GENOMIC DNA]</scope>
    <source>
        <strain evidence="3 4">CBA3616</strain>
    </source>
</reference>
<gene>
    <name evidence="3" type="ORF">FGL77_01970</name>
</gene>
<feature type="compositionally biased region" description="Basic residues" evidence="1">
    <location>
        <begin position="11"/>
        <end position="21"/>
    </location>
</feature>
<protein>
    <submittedName>
        <fullName evidence="3">Uncharacterized protein</fullName>
    </submittedName>
</protein>
<keyword evidence="2" id="KW-0812">Transmembrane</keyword>
<evidence type="ECO:0000313" key="3">
    <source>
        <dbReference type="EMBL" id="QEA52210.1"/>
    </source>
</evidence>
<name>A0A5B8TCX7_9LACO</name>
<accession>A0A5B8TCX7</accession>
<sequence length="194" mass="20439">MSKQDKPTSRVARHAEKRTRTQRNTTKPTNAQPRSSKPISTVNTPHQSFITRHRWSLIAIVVLIVAFGVYAEFSSIANDNQTAQPTTTAVSSSESSSTTASSSKAKSSTAKKSSSTTDEASTASNSEADSNSSSDTDSSESSSSAAAGDGQTFSSTSEAVAWGRANASSWMAEGYSNFNVIPNGNGGYTIEYTK</sequence>
<keyword evidence="2" id="KW-0472">Membrane</keyword>
<feature type="region of interest" description="Disordered" evidence="1">
    <location>
        <begin position="1"/>
        <end position="43"/>
    </location>
</feature>
<evidence type="ECO:0000256" key="1">
    <source>
        <dbReference type="SAM" id="MobiDB-lite"/>
    </source>
</evidence>
<organism evidence="3 4">
    <name type="scientific">Loigolactobacillus coryniformis</name>
    <dbReference type="NCBI Taxonomy" id="1610"/>
    <lineage>
        <taxon>Bacteria</taxon>
        <taxon>Bacillati</taxon>
        <taxon>Bacillota</taxon>
        <taxon>Bacilli</taxon>
        <taxon>Lactobacillales</taxon>
        <taxon>Lactobacillaceae</taxon>
        <taxon>Loigolactobacillus</taxon>
    </lineage>
</organism>
<feature type="transmembrane region" description="Helical" evidence="2">
    <location>
        <begin position="55"/>
        <end position="73"/>
    </location>
</feature>
<feature type="compositionally biased region" description="Low complexity" evidence="1">
    <location>
        <begin position="86"/>
        <end position="147"/>
    </location>
</feature>
<evidence type="ECO:0000256" key="2">
    <source>
        <dbReference type="SAM" id="Phobius"/>
    </source>
</evidence>
<feature type="region of interest" description="Disordered" evidence="1">
    <location>
        <begin position="81"/>
        <end position="157"/>
    </location>
</feature>
<dbReference type="Proteomes" id="UP000321772">
    <property type="component" value="Chromosome"/>
</dbReference>
<dbReference type="AlphaFoldDB" id="A0A5B8TCX7"/>
<evidence type="ECO:0000313" key="4">
    <source>
        <dbReference type="Proteomes" id="UP000321772"/>
    </source>
</evidence>
<dbReference type="RefSeq" id="WP_146987935.1">
    <property type="nucleotide sequence ID" value="NZ_CP042392.1"/>
</dbReference>